<dbReference type="GO" id="GO:0042597">
    <property type="term" value="C:periplasmic space"/>
    <property type="evidence" value="ECO:0007669"/>
    <property type="project" value="TreeGrafter"/>
</dbReference>
<dbReference type="GO" id="GO:0006629">
    <property type="term" value="P:lipid metabolic process"/>
    <property type="evidence" value="ECO:0007669"/>
    <property type="project" value="InterPro"/>
</dbReference>
<dbReference type="PANTHER" id="PTHR43620:SF7">
    <property type="entry name" value="GLYCEROPHOSPHODIESTER PHOSPHODIESTERASE GDPD5-RELATED"/>
    <property type="match status" value="1"/>
</dbReference>
<evidence type="ECO:0000313" key="10">
    <source>
        <dbReference type="EMBL" id="CAP63123.1"/>
    </source>
</evidence>
<evidence type="ECO:0000256" key="4">
    <source>
        <dbReference type="ARBA" id="ARBA00022798"/>
    </source>
</evidence>
<dbReference type="SUPFAM" id="SSF51695">
    <property type="entry name" value="PLC-like phosphodiesterases"/>
    <property type="match status" value="1"/>
</dbReference>
<dbReference type="AlphaFoldDB" id="B2AH74"/>
<feature type="domain" description="GP-PDE" evidence="9">
    <location>
        <begin position="85"/>
        <end position="417"/>
    </location>
</feature>
<dbReference type="Pfam" id="PF03009">
    <property type="entry name" value="GDPD"/>
    <property type="match status" value="1"/>
</dbReference>
<evidence type="ECO:0000256" key="5">
    <source>
        <dbReference type="ARBA" id="ARBA00022801"/>
    </source>
</evidence>
<evidence type="ECO:0000313" key="11">
    <source>
        <dbReference type="Proteomes" id="UP000001692"/>
    </source>
</evidence>
<gene>
    <name evidence="10" type="ordered locus">RALTA_A0455</name>
</gene>
<dbReference type="InterPro" id="IPR006311">
    <property type="entry name" value="TAT_signal"/>
</dbReference>
<dbReference type="InterPro" id="IPR017946">
    <property type="entry name" value="PLC-like_Pdiesterase_TIM-brl"/>
</dbReference>
<evidence type="ECO:0000256" key="7">
    <source>
        <dbReference type="SAM" id="MobiDB-lite"/>
    </source>
</evidence>
<protein>
    <recommendedName>
        <fullName evidence="2">glycerophosphodiester phosphodiesterase</fullName>
        <ecNumber evidence="2">3.1.4.46</ecNumber>
    </recommendedName>
</protein>
<name>B2AH74_CUPTR</name>
<comment type="catalytic activity">
    <reaction evidence="6">
        <text>a sn-glycero-3-phosphodiester + H2O = an alcohol + sn-glycerol 3-phosphate + H(+)</text>
        <dbReference type="Rhea" id="RHEA:12969"/>
        <dbReference type="ChEBI" id="CHEBI:15377"/>
        <dbReference type="ChEBI" id="CHEBI:15378"/>
        <dbReference type="ChEBI" id="CHEBI:30879"/>
        <dbReference type="ChEBI" id="CHEBI:57597"/>
        <dbReference type="ChEBI" id="CHEBI:83408"/>
        <dbReference type="EC" id="3.1.4.46"/>
    </reaction>
</comment>
<keyword evidence="11" id="KW-1185">Reference proteome</keyword>
<reference evidence="10 11" key="1">
    <citation type="journal article" date="2008" name="Genome Res.">
        <title>Genome sequence of the beta-rhizobium Cupriavidus taiwanensis and comparative genomics of rhizobia.</title>
        <authorList>
            <person name="Amadou C."/>
            <person name="Pascal G."/>
            <person name="Mangenot S."/>
            <person name="Glew M."/>
            <person name="Bontemps C."/>
            <person name="Capela D."/>
            <person name="Carrere S."/>
            <person name="Cruveiller S."/>
            <person name="Dossat C."/>
            <person name="Lajus A."/>
            <person name="Marchetti M."/>
            <person name="Poinsot V."/>
            <person name="Rouy Z."/>
            <person name="Servin B."/>
            <person name="Saad M."/>
            <person name="Schenowitz C."/>
            <person name="Barbe V."/>
            <person name="Batut J."/>
            <person name="Medigue C."/>
            <person name="Masson-Boivin C."/>
        </authorList>
    </citation>
    <scope>NUCLEOTIDE SEQUENCE [LARGE SCALE GENOMIC DNA]</scope>
    <source>
        <strain evidence="11">DSM 17343 / BCRC 17206 / CCUG 44338 / CIP 107171 / LMG 19424 / R1</strain>
    </source>
</reference>
<dbReference type="GO" id="GO:0006071">
    <property type="term" value="P:glycerol metabolic process"/>
    <property type="evidence" value="ECO:0007669"/>
    <property type="project" value="UniProtKB-KW"/>
</dbReference>
<feature type="region of interest" description="Disordered" evidence="7">
    <location>
        <begin position="56"/>
        <end position="78"/>
    </location>
</feature>
<comment type="similarity">
    <text evidence="1">Belongs to the glycerophosphoryl diester phosphodiesterase family.</text>
</comment>
<dbReference type="PROSITE" id="PS51318">
    <property type="entry name" value="TAT"/>
    <property type="match status" value="1"/>
</dbReference>
<organism evidence="10 11">
    <name type="scientific">Cupriavidus taiwanensis (strain DSM 17343 / BCRC 17206 / CCUG 44338 / CIP 107171 / LMG 19424 / R1)</name>
    <name type="common">Ralstonia taiwanensis (strain LMG 19424)</name>
    <dbReference type="NCBI Taxonomy" id="977880"/>
    <lineage>
        <taxon>Bacteria</taxon>
        <taxon>Pseudomonadati</taxon>
        <taxon>Pseudomonadota</taxon>
        <taxon>Betaproteobacteria</taxon>
        <taxon>Burkholderiales</taxon>
        <taxon>Burkholderiaceae</taxon>
        <taxon>Cupriavidus</taxon>
    </lineage>
</organism>
<evidence type="ECO:0000259" key="9">
    <source>
        <dbReference type="PROSITE" id="PS51704"/>
    </source>
</evidence>
<dbReference type="HOGENOM" id="CLU_030226_0_0_4"/>
<keyword evidence="5 10" id="KW-0378">Hydrolase</keyword>
<dbReference type="eggNOG" id="COG0584">
    <property type="taxonomic scope" value="Bacteria"/>
</dbReference>
<feature type="chain" id="PRO_5002772836" description="glycerophosphodiester phosphodiesterase" evidence="8">
    <location>
        <begin position="49"/>
        <end position="422"/>
    </location>
</feature>
<keyword evidence="3 8" id="KW-0732">Signal</keyword>
<keyword evidence="4" id="KW-0319">Glycerol metabolism</keyword>
<dbReference type="EC" id="3.1.4.46" evidence="2"/>
<dbReference type="CDD" id="cd08602">
    <property type="entry name" value="GDPD_ScGlpQ1_like"/>
    <property type="match status" value="1"/>
</dbReference>
<dbReference type="PROSITE" id="PS51704">
    <property type="entry name" value="GP_PDE"/>
    <property type="match status" value="1"/>
</dbReference>
<sequence length="422" mass="44860">MAPPQERCMPSPSRPCAPRPRASFARVVAACRRWLLPAAAAAACAALAAGCATAPRPKRAAPAAPPAPAPAASAPASAPAAQPKPLVIAHRGASALRPEHTLAAYAKAIEDGADAIEPDLVMTRDGVLVARHENDITGTTNVAELPQFAERKRTKVIDGERLTGWFTEDFTLAELKTLRARERIPRLRPANARLNDQFEVPTFDEIVRLAEQAALRTGKPVGIYAELKHPSYFRGIGLPLEDKLAAAVRAQPYLRNAPVFIQCFESGSLRALRRTLGNGLPNVKLVQLIGNPRKGPADWKLAGDGRTFGDMLSTTGLREVAAYADGIGPEKSSVVPRDAQGALGAPTAVVQQAHAAGLFVHPYTFRPENSFLPKALQSGGDEATRSPAGMEREVQAFVAAGIDGFFTDDPALGRRAVDTPAR</sequence>
<proteinExistence type="inferred from homology"/>
<dbReference type="KEGG" id="cti:RALTA_A0455"/>
<dbReference type="InterPro" id="IPR030395">
    <property type="entry name" value="GP_PDE_dom"/>
</dbReference>
<evidence type="ECO:0000256" key="8">
    <source>
        <dbReference type="SAM" id="SignalP"/>
    </source>
</evidence>
<accession>B2AH74</accession>
<dbReference type="GO" id="GO:0008889">
    <property type="term" value="F:glycerophosphodiester phosphodiesterase activity"/>
    <property type="evidence" value="ECO:0007669"/>
    <property type="project" value="UniProtKB-EC"/>
</dbReference>
<feature type="signal peptide" evidence="8">
    <location>
        <begin position="1"/>
        <end position="48"/>
    </location>
</feature>
<dbReference type="PANTHER" id="PTHR43620">
    <property type="entry name" value="GLYCEROPHOSPHORYL DIESTER PHOSPHODIESTERASE"/>
    <property type="match status" value="1"/>
</dbReference>
<evidence type="ECO:0000256" key="6">
    <source>
        <dbReference type="ARBA" id="ARBA00047512"/>
    </source>
</evidence>
<evidence type="ECO:0000256" key="2">
    <source>
        <dbReference type="ARBA" id="ARBA00012247"/>
    </source>
</evidence>
<dbReference type="EMBL" id="CU633749">
    <property type="protein sequence ID" value="CAP63123.1"/>
    <property type="molecule type" value="Genomic_DNA"/>
</dbReference>
<evidence type="ECO:0000256" key="3">
    <source>
        <dbReference type="ARBA" id="ARBA00022729"/>
    </source>
</evidence>
<evidence type="ECO:0000256" key="1">
    <source>
        <dbReference type="ARBA" id="ARBA00007277"/>
    </source>
</evidence>
<dbReference type="Proteomes" id="UP000001692">
    <property type="component" value="Chromosome 1"/>
</dbReference>
<dbReference type="Gene3D" id="3.20.20.190">
    <property type="entry name" value="Phosphatidylinositol (PI) phosphodiesterase"/>
    <property type="match status" value="1"/>
</dbReference>